<dbReference type="SUPFAM" id="SSF111283">
    <property type="entry name" value="Putative modulator of DNA gyrase, PmbA/TldD"/>
    <property type="match status" value="1"/>
</dbReference>
<reference evidence="4" key="1">
    <citation type="submission" date="2022-09" db="EMBL/GenBank/DDBJ databases">
        <title>Actin cytoskeleton and complex cell architecture in an #Asgard archaeon.</title>
        <authorList>
            <person name="Ponce Toledo R.I."/>
            <person name="Schleper C."/>
            <person name="Rodrigues Oliveira T."/>
            <person name="Wollweber F."/>
            <person name="Xu J."/>
            <person name="Rittmann S."/>
            <person name="Klingl A."/>
            <person name="Pilhofer M."/>
        </authorList>
    </citation>
    <scope>NUCLEOTIDE SEQUENCE</scope>
    <source>
        <strain evidence="4">B-35</strain>
    </source>
</reference>
<protein>
    <recommendedName>
        <fullName evidence="6">TldD/PmbA family protein</fullName>
    </recommendedName>
</protein>
<feature type="domain" description="Metalloprotease TldD/E N-terminal" evidence="1">
    <location>
        <begin position="36"/>
        <end position="100"/>
    </location>
</feature>
<accession>A0ABY6HZE2</accession>
<organism evidence="4 5">
    <name type="scientific">Candidatus Lokiarchaeum ossiferum</name>
    <dbReference type="NCBI Taxonomy" id="2951803"/>
    <lineage>
        <taxon>Archaea</taxon>
        <taxon>Promethearchaeati</taxon>
        <taxon>Promethearchaeota</taxon>
        <taxon>Promethearchaeia</taxon>
        <taxon>Promethearchaeales</taxon>
        <taxon>Promethearchaeaceae</taxon>
        <taxon>Candidatus Lokiarchaeum</taxon>
    </lineage>
</organism>
<feature type="domain" description="Metalloprotease TldD/E C-terminal" evidence="2">
    <location>
        <begin position="240"/>
        <end position="459"/>
    </location>
</feature>
<dbReference type="Gene3D" id="3.30.2290.10">
    <property type="entry name" value="PmbA/TldD superfamily"/>
    <property type="match status" value="1"/>
</dbReference>
<keyword evidence="5" id="KW-1185">Reference proteome</keyword>
<dbReference type="InterPro" id="IPR002510">
    <property type="entry name" value="Metalloprtase-TldD/E_N"/>
</dbReference>
<dbReference type="EMBL" id="CP104013">
    <property type="protein sequence ID" value="UYP47707.1"/>
    <property type="molecule type" value="Genomic_DNA"/>
</dbReference>
<dbReference type="Pfam" id="PF19289">
    <property type="entry name" value="PmbA_TldD_3rd"/>
    <property type="match status" value="1"/>
</dbReference>
<dbReference type="Pfam" id="PF19290">
    <property type="entry name" value="PmbA_TldD_2nd"/>
    <property type="match status" value="1"/>
</dbReference>
<dbReference type="InterPro" id="IPR036059">
    <property type="entry name" value="TldD/PmbA_sf"/>
</dbReference>
<feature type="domain" description="Metalloprotease TldD/E central" evidence="3">
    <location>
        <begin position="163"/>
        <end position="232"/>
    </location>
</feature>
<name>A0ABY6HZE2_9ARCH</name>
<proteinExistence type="predicted"/>
<evidence type="ECO:0000313" key="4">
    <source>
        <dbReference type="EMBL" id="UYP47707.1"/>
    </source>
</evidence>
<evidence type="ECO:0000259" key="1">
    <source>
        <dbReference type="Pfam" id="PF01523"/>
    </source>
</evidence>
<evidence type="ECO:0008006" key="6">
    <source>
        <dbReference type="Google" id="ProtNLM"/>
    </source>
</evidence>
<dbReference type="InterPro" id="IPR035068">
    <property type="entry name" value="TldD/PmbA_N"/>
</dbReference>
<gene>
    <name evidence="4" type="ORF">NEF87_003992</name>
</gene>
<sequence length="461" mass="51070">MENSCELIELFERSYFETLAEKIYQKLRNKQEIKHVEIYANSFKNTKVSFEQGFIKNAFQKKAGGIGLRLIGEQGKEGMTFTSDFSDAAISLISSQAIKMMKAATPNPDFINLAFPSKKYTEVQGTYDPLIEDICPDDINNQMKPIFDLKNRTMKPIALSGGFSASIGTTFIWNSNGINQWDRFSTIGCSTEVSLMKNNIPSGGFDWQSVCQIENLDVSNVAETSYNMALKGLNRKGVDSGEYPLILSPLAVAHFLIEPLTDALNAERVYNQMSFLGDYLGKEIGNKKFTIQDDPFIPGKLGTESFDAEGIATEQTTMIQDGVLKHFYHNSFTAGRAKVDSNGHASRGSYSGNIGISNNNIVMASGNRKKNDMIADIKKGIYFEYTGDSPNEITGDFSGLIMTGYIIRDGVLGPAVSETLLGINLLDAYNRIEEVSQERKWVDEAFVPWIKISKASISGRT</sequence>
<dbReference type="Pfam" id="PF01523">
    <property type="entry name" value="PmbA_TldD_1st"/>
    <property type="match status" value="1"/>
</dbReference>
<dbReference type="InterPro" id="IPR045569">
    <property type="entry name" value="Metalloprtase-TldD/E_C"/>
</dbReference>
<dbReference type="InterPro" id="IPR047657">
    <property type="entry name" value="PmbA"/>
</dbReference>
<dbReference type="InterPro" id="IPR045570">
    <property type="entry name" value="Metalloprtase-TldD/E_cen_dom"/>
</dbReference>
<evidence type="ECO:0000259" key="3">
    <source>
        <dbReference type="Pfam" id="PF19290"/>
    </source>
</evidence>
<dbReference type="PANTHER" id="PTHR43421">
    <property type="entry name" value="METALLOPROTEASE PMBA"/>
    <property type="match status" value="1"/>
</dbReference>
<dbReference type="PANTHER" id="PTHR43421:SF1">
    <property type="entry name" value="METALLOPROTEASE PMBA"/>
    <property type="match status" value="1"/>
</dbReference>
<evidence type="ECO:0000259" key="2">
    <source>
        <dbReference type="Pfam" id="PF19289"/>
    </source>
</evidence>
<evidence type="ECO:0000313" key="5">
    <source>
        <dbReference type="Proteomes" id="UP001208689"/>
    </source>
</evidence>
<dbReference type="Proteomes" id="UP001208689">
    <property type="component" value="Chromosome"/>
</dbReference>